<sequence>MYVPALRSRYNETLQTLQAYQAAVNEAAIVSITDLKGVIIYVNEKFTEVSKYTAEELIGNTHRIINSSYHSEKFFRQMWQTIKKGKHWRGEIKNKAKDGTYYWVDTVITPLLDQKGRIFQYLSVRNLITAQKENEEKLISIQNEITKREQQLKDAQEVAKTGSWYFNTQDNILEWSAETYHIFEIPVGTNINYELFLQRVHPADRNKVDKEWRSALKNGVYEIEHRIITPSGEKWVSEKARFEFNKSKIAEAAIGTVQDITERKKIEVSIRESESLYKNIFNYSPFAIGIFEKKTSRLLEVNDTATELYGYSREEFLKLTAYDIRVEEEHSKLKTQLSGENYARDKSISTHIKKNGEIFKVEPSISEINYKGKIAYLITIKDVTEKIKLQDEINLAKRNRQKEIVEAQEKSRSEVGMELHDNINQLLAASGIYLKNVHAASERDKKLIDTGINIIAMANEEIRRLSASLVPPSLYNQSLAESIENFTHSFKETGITYSLNIKINEETMPEGLKINIYRIIQEQFNNIIKYAEATKVKIALIQSGNSLTLDISDNGKGFNLEEKSKGIGLTNIIYRAEAYNGKAYIKTGEGHGCKIKIEFMLSPFDKAL</sequence>
<evidence type="ECO:0000313" key="10">
    <source>
        <dbReference type="Proteomes" id="UP000326903"/>
    </source>
</evidence>
<dbReference type="Pfam" id="PF08447">
    <property type="entry name" value="PAS_3"/>
    <property type="match status" value="2"/>
</dbReference>
<protein>
    <recommendedName>
        <fullName evidence="2">histidine kinase</fullName>
        <ecNumber evidence="2">2.7.13.3</ecNumber>
    </recommendedName>
</protein>
<dbReference type="PROSITE" id="PS50113">
    <property type="entry name" value="PAC"/>
    <property type="match status" value="2"/>
</dbReference>
<keyword evidence="3" id="KW-0808">Transferase</keyword>
<accession>A0A5J5IGF4</accession>
<evidence type="ECO:0000256" key="4">
    <source>
        <dbReference type="ARBA" id="ARBA00022777"/>
    </source>
</evidence>
<evidence type="ECO:0000259" key="7">
    <source>
        <dbReference type="PROSITE" id="PS50112"/>
    </source>
</evidence>
<dbReference type="RefSeq" id="WP_150415710.1">
    <property type="nucleotide sequence ID" value="NZ_VYQF01000004.1"/>
</dbReference>
<comment type="caution">
    <text evidence="9">The sequence shown here is derived from an EMBL/GenBank/DDBJ whole genome shotgun (WGS) entry which is preliminary data.</text>
</comment>
<feature type="domain" description="PAS" evidence="7">
    <location>
        <begin position="30"/>
        <end position="72"/>
    </location>
</feature>
<dbReference type="InterPro" id="IPR001610">
    <property type="entry name" value="PAC"/>
</dbReference>
<dbReference type="Proteomes" id="UP000326903">
    <property type="component" value="Unassembled WGS sequence"/>
</dbReference>
<dbReference type="PROSITE" id="PS50112">
    <property type="entry name" value="PAS"/>
    <property type="match status" value="3"/>
</dbReference>
<dbReference type="EC" id="2.7.13.3" evidence="2"/>
<dbReference type="InterPro" id="IPR003594">
    <property type="entry name" value="HATPase_dom"/>
</dbReference>
<dbReference type="Pfam" id="PF13426">
    <property type="entry name" value="PAS_9"/>
    <property type="match status" value="1"/>
</dbReference>
<dbReference type="PANTHER" id="PTHR24421:SF10">
    <property type="entry name" value="NITRATE_NITRITE SENSOR PROTEIN NARQ"/>
    <property type="match status" value="1"/>
</dbReference>
<dbReference type="GO" id="GO:0004673">
    <property type="term" value="F:protein histidine kinase activity"/>
    <property type="evidence" value="ECO:0007669"/>
    <property type="project" value="UniProtKB-EC"/>
</dbReference>
<dbReference type="SMART" id="SM00086">
    <property type="entry name" value="PAC"/>
    <property type="match status" value="3"/>
</dbReference>
<dbReference type="InterPro" id="IPR036890">
    <property type="entry name" value="HATPase_C_sf"/>
</dbReference>
<dbReference type="InterPro" id="IPR050482">
    <property type="entry name" value="Sensor_HK_TwoCompSys"/>
</dbReference>
<keyword evidence="4" id="KW-0418">Kinase</keyword>
<dbReference type="SMART" id="SM00091">
    <property type="entry name" value="PAS"/>
    <property type="match status" value="3"/>
</dbReference>
<dbReference type="Gene3D" id="3.30.565.10">
    <property type="entry name" value="Histidine kinase-like ATPase, C-terminal domain"/>
    <property type="match status" value="1"/>
</dbReference>
<evidence type="ECO:0000259" key="8">
    <source>
        <dbReference type="PROSITE" id="PS50113"/>
    </source>
</evidence>
<name>A0A5J5IGF4_9BACT</name>
<gene>
    <name evidence="9" type="ORF">FW778_15470</name>
</gene>
<comment type="catalytic activity">
    <reaction evidence="1">
        <text>ATP + protein L-histidine = ADP + protein N-phospho-L-histidine.</text>
        <dbReference type="EC" id="2.7.13.3"/>
    </reaction>
</comment>
<dbReference type="Gene3D" id="2.10.70.100">
    <property type="match status" value="1"/>
</dbReference>
<dbReference type="GO" id="GO:0000160">
    <property type="term" value="P:phosphorelay signal transduction system"/>
    <property type="evidence" value="ECO:0007669"/>
    <property type="project" value="UniProtKB-KW"/>
</dbReference>
<dbReference type="SUPFAM" id="SSF55874">
    <property type="entry name" value="ATPase domain of HSP90 chaperone/DNA topoisomerase II/histidine kinase"/>
    <property type="match status" value="1"/>
</dbReference>
<feature type="domain" description="PAC" evidence="8">
    <location>
        <begin position="88"/>
        <end position="140"/>
    </location>
</feature>
<dbReference type="InterPro" id="IPR013655">
    <property type="entry name" value="PAS_fold_3"/>
</dbReference>
<evidence type="ECO:0000256" key="5">
    <source>
        <dbReference type="ARBA" id="ARBA00023012"/>
    </source>
</evidence>
<dbReference type="EMBL" id="VYQF01000004">
    <property type="protein sequence ID" value="KAA9038150.1"/>
    <property type="molecule type" value="Genomic_DNA"/>
</dbReference>
<reference evidence="9 10" key="1">
    <citation type="submission" date="2019-09" db="EMBL/GenBank/DDBJ databases">
        <title>Draft genome sequence of Ginsengibacter sp. BR5-29.</title>
        <authorList>
            <person name="Im W.-T."/>
        </authorList>
    </citation>
    <scope>NUCLEOTIDE SEQUENCE [LARGE SCALE GENOMIC DNA]</scope>
    <source>
        <strain evidence="9 10">BR5-29</strain>
    </source>
</reference>
<feature type="domain" description="PAC" evidence="8">
    <location>
        <begin position="221"/>
        <end position="272"/>
    </location>
</feature>
<evidence type="ECO:0000256" key="1">
    <source>
        <dbReference type="ARBA" id="ARBA00000085"/>
    </source>
</evidence>
<dbReference type="SUPFAM" id="SSF55785">
    <property type="entry name" value="PYP-like sensor domain (PAS domain)"/>
    <property type="match status" value="3"/>
</dbReference>
<evidence type="ECO:0000256" key="2">
    <source>
        <dbReference type="ARBA" id="ARBA00012438"/>
    </source>
</evidence>
<dbReference type="InterPro" id="IPR000700">
    <property type="entry name" value="PAS-assoc_C"/>
</dbReference>
<dbReference type="NCBIfam" id="TIGR00229">
    <property type="entry name" value="sensory_box"/>
    <property type="match status" value="2"/>
</dbReference>
<evidence type="ECO:0000256" key="3">
    <source>
        <dbReference type="ARBA" id="ARBA00022679"/>
    </source>
</evidence>
<evidence type="ECO:0000313" key="9">
    <source>
        <dbReference type="EMBL" id="KAA9038150.1"/>
    </source>
</evidence>
<keyword evidence="10" id="KW-1185">Reference proteome</keyword>
<dbReference type="AlphaFoldDB" id="A0A5J5IGF4"/>
<dbReference type="InterPro" id="IPR005467">
    <property type="entry name" value="His_kinase_dom"/>
</dbReference>
<dbReference type="CDD" id="cd16917">
    <property type="entry name" value="HATPase_UhpB-NarQ-NarX-like"/>
    <property type="match status" value="1"/>
</dbReference>
<evidence type="ECO:0000259" key="6">
    <source>
        <dbReference type="PROSITE" id="PS50109"/>
    </source>
</evidence>
<dbReference type="CDD" id="cd00130">
    <property type="entry name" value="PAS"/>
    <property type="match status" value="2"/>
</dbReference>
<dbReference type="SMART" id="SM00387">
    <property type="entry name" value="HATPase_c"/>
    <property type="match status" value="1"/>
</dbReference>
<dbReference type="PROSITE" id="PS50109">
    <property type="entry name" value="HIS_KIN"/>
    <property type="match status" value="1"/>
</dbReference>
<feature type="domain" description="Histidine kinase" evidence="6">
    <location>
        <begin position="414"/>
        <end position="603"/>
    </location>
</feature>
<feature type="domain" description="PAS" evidence="7">
    <location>
        <begin position="273"/>
        <end position="337"/>
    </location>
</feature>
<feature type="domain" description="PAS" evidence="7">
    <location>
        <begin position="148"/>
        <end position="219"/>
    </location>
</feature>
<dbReference type="InterPro" id="IPR035965">
    <property type="entry name" value="PAS-like_dom_sf"/>
</dbReference>
<proteinExistence type="predicted"/>
<dbReference type="InterPro" id="IPR000014">
    <property type="entry name" value="PAS"/>
</dbReference>
<keyword evidence="5" id="KW-0902">Two-component regulatory system</keyword>
<dbReference type="Pfam" id="PF02518">
    <property type="entry name" value="HATPase_c"/>
    <property type="match status" value="1"/>
</dbReference>
<organism evidence="9 10">
    <name type="scientific">Ginsengibacter hankyongi</name>
    <dbReference type="NCBI Taxonomy" id="2607284"/>
    <lineage>
        <taxon>Bacteria</taxon>
        <taxon>Pseudomonadati</taxon>
        <taxon>Bacteroidota</taxon>
        <taxon>Chitinophagia</taxon>
        <taxon>Chitinophagales</taxon>
        <taxon>Chitinophagaceae</taxon>
        <taxon>Ginsengibacter</taxon>
    </lineage>
</organism>
<dbReference type="PANTHER" id="PTHR24421">
    <property type="entry name" value="NITRATE/NITRITE SENSOR PROTEIN NARX-RELATED"/>
    <property type="match status" value="1"/>
</dbReference>
<dbReference type="Gene3D" id="3.30.450.20">
    <property type="entry name" value="PAS domain"/>
    <property type="match status" value="3"/>
</dbReference>